<dbReference type="STRING" id="1445577.A0A010Q9C6"/>
<protein>
    <recommendedName>
        <fullName evidence="6">Nucleosome assembly protein</fullName>
    </recommendedName>
</protein>
<name>A0A010Q9C6_9PEZI</name>
<dbReference type="PANTHER" id="PTHR11875">
    <property type="entry name" value="TESTIS-SPECIFIC Y-ENCODED PROTEIN"/>
    <property type="match status" value="1"/>
</dbReference>
<keyword evidence="5" id="KW-1185">Reference proteome</keyword>
<evidence type="ECO:0000256" key="2">
    <source>
        <dbReference type="RuleBase" id="RU003876"/>
    </source>
</evidence>
<proteinExistence type="inferred from homology"/>
<feature type="compositionally biased region" description="Acidic residues" evidence="3">
    <location>
        <begin position="300"/>
        <end position="322"/>
    </location>
</feature>
<dbReference type="AlphaFoldDB" id="A0A010Q9C6"/>
<dbReference type="InterPro" id="IPR037231">
    <property type="entry name" value="NAP-like_sf"/>
</dbReference>
<evidence type="ECO:0008006" key="6">
    <source>
        <dbReference type="Google" id="ProtNLM"/>
    </source>
</evidence>
<feature type="region of interest" description="Disordered" evidence="3">
    <location>
        <begin position="221"/>
        <end position="241"/>
    </location>
</feature>
<dbReference type="KEGG" id="cfj:CFIO01_10098"/>
<accession>A0A010Q9C6</accession>
<gene>
    <name evidence="4" type="ORF">CFIO01_10098</name>
</gene>
<dbReference type="Gene3D" id="3.30.1120.90">
    <property type="entry name" value="Nucleosome assembly protein"/>
    <property type="match status" value="1"/>
</dbReference>
<dbReference type="eggNOG" id="KOG1508">
    <property type="taxonomic scope" value="Eukaryota"/>
</dbReference>
<dbReference type="GO" id="GO:0006334">
    <property type="term" value="P:nucleosome assembly"/>
    <property type="evidence" value="ECO:0007669"/>
    <property type="project" value="InterPro"/>
</dbReference>
<dbReference type="GO" id="GO:0005634">
    <property type="term" value="C:nucleus"/>
    <property type="evidence" value="ECO:0007669"/>
    <property type="project" value="InterPro"/>
</dbReference>
<dbReference type="HOGENOM" id="CLU_038163_0_0_1"/>
<dbReference type="SUPFAM" id="SSF143113">
    <property type="entry name" value="NAP-like"/>
    <property type="match status" value="1"/>
</dbReference>
<dbReference type="OrthoDB" id="19419at2759"/>
<evidence type="ECO:0000256" key="3">
    <source>
        <dbReference type="SAM" id="MobiDB-lite"/>
    </source>
</evidence>
<dbReference type="Pfam" id="PF00956">
    <property type="entry name" value="NAP"/>
    <property type="match status" value="1"/>
</dbReference>
<reference evidence="4 5" key="1">
    <citation type="submission" date="2014-02" db="EMBL/GenBank/DDBJ databases">
        <title>The genome sequence of Colletotrichum fioriniae PJ7.</title>
        <authorList>
            <person name="Baroncelli R."/>
            <person name="Thon M.R."/>
        </authorList>
    </citation>
    <scope>NUCLEOTIDE SEQUENCE [LARGE SCALE GENOMIC DNA]</scope>
    <source>
        <strain evidence="4 5">PJ7</strain>
    </source>
</reference>
<dbReference type="EMBL" id="JARH01000842">
    <property type="protein sequence ID" value="EXF76452.1"/>
    <property type="molecule type" value="Genomic_DNA"/>
</dbReference>
<comment type="similarity">
    <text evidence="1 2">Belongs to the nucleosome assembly protein (NAP) family.</text>
</comment>
<comment type="caution">
    <text evidence="4">The sequence shown here is derived from an EMBL/GenBank/DDBJ whole genome shotgun (WGS) entry which is preliminary data.</text>
</comment>
<feature type="compositionally biased region" description="Acidic residues" evidence="3">
    <location>
        <begin position="230"/>
        <end position="241"/>
    </location>
</feature>
<dbReference type="InterPro" id="IPR002164">
    <property type="entry name" value="NAP_family"/>
</dbReference>
<sequence>MTEMVETGVTYEQLADLEREFELVENEIVRKQYELSKPLYEKRAAVVSKIPNFWALVFEQSPPEVDEHIQPSDAALLLSSLKTISVSRPEIENGSGGDPRSLTIRFEFNENDYFEDAVVEKTFWYRHSATYTGLVSEPVDIKWKAGKDLTEGLLSAAKKVWDQGPITPGKLTPEAEALRKKVEETAMGGVSFFSFFGYVGKRISAEESAAALAKEVKEFEDRKAGKKTAEEEEEGDEDETEFELEIFPDGDDVAVAIATDLWPEALHYFSKFLRDGAVAAEEGRDGDLLSMIAQAQEAGELSDADFESDDEEDEDEDEEMGDAETTPNKKRKA</sequence>
<evidence type="ECO:0000313" key="4">
    <source>
        <dbReference type="EMBL" id="EXF76452.1"/>
    </source>
</evidence>
<dbReference type="Proteomes" id="UP000020467">
    <property type="component" value="Unassembled WGS sequence"/>
</dbReference>
<feature type="region of interest" description="Disordered" evidence="3">
    <location>
        <begin position="293"/>
        <end position="333"/>
    </location>
</feature>
<organism evidence="4 5">
    <name type="scientific">Colletotrichum fioriniae PJ7</name>
    <dbReference type="NCBI Taxonomy" id="1445577"/>
    <lineage>
        <taxon>Eukaryota</taxon>
        <taxon>Fungi</taxon>
        <taxon>Dikarya</taxon>
        <taxon>Ascomycota</taxon>
        <taxon>Pezizomycotina</taxon>
        <taxon>Sordariomycetes</taxon>
        <taxon>Hypocreomycetidae</taxon>
        <taxon>Glomerellales</taxon>
        <taxon>Glomerellaceae</taxon>
        <taxon>Colletotrichum</taxon>
        <taxon>Colletotrichum acutatum species complex</taxon>
    </lineage>
</organism>
<evidence type="ECO:0000313" key="5">
    <source>
        <dbReference type="Proteomes" id="UP000020467"/>
    </source>
</evidence>
<evidence type="ECO:0000256" key="1">
    <source>
        <dbReference type="ARBA" id="ARBA00009947"/>
    </source>
</evidence>